<protein>
    <recommendedName>
        <fullName evidence="1">ATP-dependent DNA helicase</fullName>
        <ecNumber evidence="1">5.6.2.3</ecNumber>
    </recommendedName>
</protein>
<comment type="similarity">
    <text evidence="1">Belongs to the helicase family.</text>
</comment>
<organism evidence="4 5">
    <name type="scientific">Geodia barretti</name>
    <name type="common">Barrett's horny sponge</name>
    <dbReference type="NCBI Taxonomy" id="519541"/>
    <lineage>
        <taxon>Eukaryota</taxon>
        <taxon>Metazoa</taxon>
        <taxon>Porifera</taxon>
        <taxon>Demospongiae</taxon>
        <taxon>Heteroscleromorpha</taxon>
        <taxon>Tetractinellida</taxon>
        <taxon>Astrophorina</taxon>
        <taxon>Geodiidae</taxon>
        <taxon>Geodia</taxon>
    </lineage>
</organism>
<keyword evidence="1" id="KW-0067">ATP-binding</keyword>
<keyword evidence="1" id="KW-0378">Hydrolase</keyword>
<sequence>MHPLLFLFVPFRNEADLIEEGETAESAFERHLEENDALNTHSEKLQRMLMAREHVQKINEARRAQQEDAGTDPSPVEDDAGLQVAGEETSAMNSVLDLHQNNESDGPSLEELVQSLDTDQARVYKHVKSLLEHQLTQEKKQCSCTDLKPLHMFVSGVGGTGKSFLIKTVLIQCPWSHHPSTAIEHEGRGAGYWKLAKDALKIMRASLSKLKLLITDKVSMVSSLNLAYIHLRLDDIFARDEWFGGVNVLFVGDTLQLPPVNGAAVFEKINNRSFNNQAR</sequence>
<keyword evidence="1" id="KW-0547">Nucleotide-binding</keyword>
<evidence type="ECO:0000313" key="5">
    <source>
        <dbReference type="Proteomes" id="UP001174909"/>
    </source>
</evidence>
<dbReference type="GO" id="GO:0016787">
    <property type="term" value="F:hydrolase activity"/>
    <property type="evidence" value="ECO:0007669"/>
    <property type="project" value="UniProtKB-KW"/>
</dbReference>
<dbReference type="Pfam" id="PF05970">
    <property type="entry name" value="PIF1"/>
    <property type="match status" value="1"/>
</dbReference>
<dbReference type="GO" id="GO:0043139">
    <property type="term" value="F:5'-3' DNA helicase activity"/>
    <property type="evidence" value="ECO:0007669"/>
    <property type="project" value="UniProtKB-EC"/>
</dbReference>
<dbReference type="Gene3D" id="3.40.50.300">
    <property type="entry name" value="P-loop containing nucleotide triphosphate hydrolases"/>
    <property type="match status" value="1"/>
</dbReference>
<feature type="domain" description="DNA helicase Pif1-like DEAD-box helicase" evidence="3">
    <location>
        <begin position="204"/>
        <end position="270"/>
    </location>
</feature>
<dbReference type="GO" id="GO:0006310">
    <property type="term" value="P:DNA recombination"/>
    <property type="evidence" value="ECO:0007669"/>
    <property type="project" value="UniProtKB-KW"/>
</dbReference>
<comment type="cofactor">
    <cofactor evidence="1">
        <name>Mg(2+)</name>
        <dbReference type="ChEBI" id="CHEBI:18420"/>
    </cofactor>
</comment>
<dbReference type="Proteomes" id="UP001174909">
    <property type="component" value="Unassembled WGS sequence"/>
</dbReference>
<keyword evidence="5" id="KW-1185">Reference proteome</keyword>
<dbReference type="InterPro" id="IPR051055">
    <property type="entry name" value="PIF1_helicase"/>
</dbReference>
<gene>
    <name evidence="4" type="ORF">GBAR_LOCUS12212</name>
</gene>
<comment type="catalytic activity">
    <reaction evidence="1">
        <text>ATP + H2O = ADP + phosphate + H(+)</text>
        <dbReference type="Rhea" id="RHEA:13065"/>
        <dbReference type="ChEBI" id="CHEBI:15377"/>
        <dbReference type="ChEBI" id="CHEBI:15378"/>
        <dbReference type="ChEBI" id="CHEBI:30616"/>
        <dbReference type="ChEBI" id="CHEBI:43474"/>
        <dbReference type="ChEBI" id="CHEBI:456216"/>
        <dbReference type="EC" id="5.6.2.3"/>
    </reaction>
</comment>
<proteinExistence type="inferred from homology"/>
<dbReference type="InterPro" id="IPR010285">
    <property type="entry name" value="DNA_helicase_pif1-like_DEAD"/>
</dbReference>
<keyword evidence="1" id="KW-0347">Helicase</keyword>
<dbReference type="EC" id="5.6.2.3" evidence="1"/>
<dbReference type="InterPro" id="IPR027417">
    <property type="entry name" value="P-loop_NTPase"/>
</dbReference>
<dbReference type="PANTHER" id="PTHR47642:SF5">
    <property type="entry name" value="ATP-DEPENDENT DNA HELICASE"/>
    <property type="match status" value="1"/>
</dbReference>
<feature type="region of interest" description="Disordered" evidence="2">
    <location>
        <begin position="60"/>
        <end position="80"/>
    </location>
</feature>
<dbReference type="GO" id="GO:0000723">
    <property type="term" value="P:telomere maintenance"/>
    <property type="evidence" value="ECO:0007669"/>
    <property type="project" value="InterPro"/>
</dbReference>
<evidence type="ECO:0000313" key="4">
    <source>
        <dbReference type="EMBL" id="CAI8020405.1"/>
    </source>
</evidence>
<keyword evidence="1" id="KW-0234">DNA repair</keyword>
<name>A0AA35RZ32_GEOBA</name>
<evidence type="ECO:0000256" key="1">
    <source>
        <dbReference type="RuleBase" id="RU363044"/>
    </source>
</evidence>
<dbReference type="EMBL" id="CASHTH010001827">
    <property type="protein sequence ID" value="CAI8020405.1"/>
    <property type="molecule type" value="Genomic_DNA"/>
</dbReference>
<accession>A0AA35RZ32</accession>
<dbReference type="SUPFAM" id="SSF52540">
    <property type="entry name" value="P-loop containing nucleoside triphosphate hydrolases"/>
    <property type="match status" value="1"/>
</dbReference>
<evidence type="ECO:0000259" key="3">
    <source>
        <dbReference type="Pfam" id="PF05970"/>
    </source>
</evidence>
<keyword evidence="1" id="KW-0233">DNA recombination</keyword>
<reference evidence="4" key="1">
    <citation type="submission" date="2023-03" db="EMBL/GenBank/DDBJ databases">
        <authorList>
            <person name="Steffen K."/>
            <person name="Cardenas P."/>
        </authorList>
    </citation>
    <scope>NUCLEOTIDE SEQUENCE</scope>
</reference>
<dbReference type="GO" id="GO:0005524">
    <property type="term" value="F:ATP binding"/>
    <property type="evidence" value="ECO:0007669"/>
    <property type="project" value="UniProtKB-KW"/>
</dbReference>
<dbReference type="PANTHER" id="PTHR47642">
    <property type="entry name" value="ATP-DEPENDENT DNA HELICASE"/>
    <property type="match status" value="1"/>
</dbReference>
<dbReference type="GO" id="GO:0006281">
    <property type="term" value="P:DNA repair"/>
    <property type="evidence" value="ECO:0007669"/>
    <property type="project" value="UniProtKB-KW"/>
</dbReference>
<keyword evidence="1" id="KW-0227">DNA damage</keyword>
<dbReference type="AlphaFoldDB" id="A0AA35RZ32"/>
<comment type="caution">
    <text evidence="4">The sequence shown here is derived from an EMBL/GenBank/DDBJ whole genome shotgun (WGS) entry which is preliminary data.</text>
</comment>
<evidence type="ECO:0000256" key="2">
    <source>
        <dbReference type="SAM" id="MobiDB-lite"/>
    </source>
</evidence>